<sequence>MRALLYFLPLFTKLTGPLLLSLALSLVTLAAGIGLLGISGWFLTAAALTTAGAAFNLFAPSAGVRGLSFVRILSRYGERLTGHNATLKLLSELRRWLFAKLFGLVPVERRFGRADLVSRLVADIDALDTMFLLALGPITSAAVVGVVMSTLLAVVLPGAAVAYALGFGSAVLLVPAALIALSRAPSAAANAAANELRRAVLDGIDGHQDLVLFGAVAATEASAGAAALRLAGAKRRVALVGSLATAAVQLLAGAILVATLLAGLEALAAGRIEGPVLAGVLLAVVASFEASAVLVRSATRLAGSAAAAERLVAVAETEPAVADPAVPSDLPPGGDVEFAGVTFGYEPGRPVLHELGFTVATGECVAIRGPSGVGKSTIAQLLLRLVDPQAGVVRVNGADLRGVPLSDLRRRVALMTQDAPVFGDSVRANLGIGRPAATDAELWAALEAVRLADAIRQLPRALDAVIGEAGRSLSAGQARRLCLARTLLSEAPIIVLDEPTSGLDAEAEAAFLADLPAIAAGRTMIVITHAEVPATFSRTLSLRAGQVSEQS</sequence>
<name>A0A933L825_9HYPH</name>
<keyword evidence="4" id="KW-0547">Nucleotide-binding</keyword>
<comment type="caution">
    <text evidence="11">The sequence shown here is derived from an EMBL/GenBank/DDBJ whole genome shotgun (WGS) entry which is preliminary data.</text>
</comment>
<dbReference type="InterPro" id="IPR017871">
    <property type="entry name" value="ABC_transporter-like_CS"/>
</dbReference>
<dbReference type="InterPro" id="IPR011527">
    <property type="entry name" value="ABC1_TM_dom"/>
</dbReference>
<dbReference type="InterPro" id="IPR027417">
    <property type="entry name" value="P-loop_NTPase"/>
</dbReference>
<dbReference type="InterPro" id="IPR014223">
    <property type="entry name" value="ABC_CydC/D"/>
</dbReference>
<dbReference type="GO" id="GO:0034040">
    <property type="term" value="F:ATPase-coupled lipid transmembrane transporter activity"/>
    <property type="evidence" value="ECO:0007669"/>
    <property type="project" value="TreeGrafter"/>
</dbReference>
<dbReference type="InterPro" id="IPR039421">
    <property type="entry name" value="Type_1_exporter"/>
</dbReference>
<evidence type="ECO:0000313" key="12">
    <source>
        <dbReference type="Proteomes" id="UP000782610"/>
    </source>
</evidence>
<dbReference type="PROSITE" id="PS50929">
    <property type="entry name" value="ABC_TM1F"/>
    <property type="match status" value="1"/>
</dbReference>
<dbReference type="SMART" id="SM00382">
    <property type="entry name" value="AAA"/>
    <property type="match status" value="1"/>
</dbReference>
<dbReference type="EMBL" id="JACRAF010000068">
    <property type="protein sequence ID" value="MBI4924086.1"/>
    <property type="molecule type" value="Genomic_DNA"/>
</dbReference>
<dbReference type="AlphaFoldDB" id="A0A933L825"/>
<feature type="transmembrane region" description="Helical" evidence="8">
    <location>
        <begin position="129"/>
        <end position="154"/>
    </location>
</feature>
<evidence type="ECO:0000256" key="6">
    <source>
        <dbReference type="ARBA" id="ARBA00022989"/>
    </source>
</evidence>
<evidence type="ECO:0000259" key="10">
    <source>
        <dbReference type="PROSITE" id="PS50929"/>
    </source>
</evidence>
<keyword evidence="6 8" id="KW-1133">Transmembrane helix</keyword>
<dbReference type="PROSITE" id="PS50893">
    <property type="entry name" value="ABC_TRANSPORTER_2"/>
    <property type="match status" value="1"/>
</dbReference>
<organism evidence="11 12">
    <name type="scientific">Devosia nanyangense</name>
    <dbReference type="NCBI Taxonomy" id="1228055"/>
    <lineage>
        <taxon>Bacteria</taxon>
        <taxon>Pseudomonadati</taxon>
        <taxon>Pseudomonadota</taxon>
        <taxon>Alphaproteobacteria</taxon>
        <taxon>Hyphomicrobiales</taxon>
        <taxon>Devosiaceae</taxon>
        <taxon>Devosia</taxon>
    </lineage>
</organism>
<protein>
    <submittedName>
        <fullName evidence="11">Thiol reductant ABC exporter subunit CydC</fullName>
    </submittedName>
</protein>
<evidence type="ECO:0000256" key="8">
    <source>
        <dbReference type="SAM" id="Phobius"/>
    </source>
</evidence>
<dbReference type="GO" id="GO:0005886">
    <property type="term" value="C:plasma membrane"/>
    <property type="evidence" value="ECO:0007669"/>
    <property type="project" value="UniProtKB-SubCell"/>
</dbReference>
<keyword evidence="7 8" id="KW-0472">Membrane</keyword>
<evidence type="ECO:0000256" key="5">
    <source>
        <dbReference type="ARBA" id="ARBA00022840"/>
    </source>
</evidence>
<comment type="subcellular location">
    <subcellularLocation>
        <location evidence="1">Cell membrane</location>
        <topology evidence="1">Multi-pass membrane protein</topology>
    </subcellularLocation>
</comment>
<dbReference type="InterPro" id="IPR003439">
    <property type="entry name" value="ABC_transporter-like_ATP-bd"/>
</dbReference>
<evidence type="ECO:0000256" key="1">
    <source>
        <dbReference type="ARBA" id="ARBA00004651"/>
    </source>
</evidence>
<dbReference type="Pfam" id="PF00005">
    <property type="entry name" value="ABC_tran"/>
    <property type="match status" value="1"/>
</dbReference>
<dbReference type="Gene3D" id="1.20.1560.10">
    <property type="entry name" value="ABC transporter type 1, transmembrane domain"/>
    <property type="match status" value="1"/>
</dbReference>
<dbReference type="InterPro" id="IPR003593">
    <property type="entry name" value="AAA+_ATPase"/>
</dbReference>
<dbReference type="PROSITE" id="PS00211">
    <property type="entry name" value="ABC_TRANSPORTER_1"/>
    <property type="match status" value="1"/>
</dbReference>
<proteinExistence type="inferred from homology"/>
<accession>A0A933L825</accession>
<evidence type="ECO:0000256" key="4">
    <source>
        <dbReference type="ARBA" id="ARBA00022741"/>
    </source>
</evidence>
<reference evidence="11" key="1">
    <citation type="submission" date="2020-07" db="EMBL/GenBank/DDBJ databases">
        <title>Huge and variable diversity of episymbiotic CPR bacteria and DPANN archaea in groundwater ecosystems.</title>
        <authorList>
            <person name="He C.Y."/>
            <person name="Keren R."/>
            <person name="Whittaker M."/>
            <person name="Farag I.F."/>
            <person name="Doudna J."/>
            <person name="Cate J.H.D."/>
            <person name="Banfield J.F."/>
        </authorList>
    </citation>
    <scope>NUCLEOTIDE SEQUENCE</scope>
    <source>
        <strain evidence="11">NC_groundwater_1586_Pr3_B-0.1um_66_15</strain>
    </source>
</reference>
<comment type="similarity">
    <text evidence="2">Belongs to the ABC transporter superfamily.</text>
</comment>
<dbReference type="PANTHER" id="PTHR24221:SF654">
    <property type="entry name" value="ATP-BINDING CASSETTE SUB-FAMILY B MEMBER 6"/>
    <property type="match status" value="1"/>
</dbReference>
<feature type="transmembrane region" description="Helical" evidence="8">
    <location>
        <begin position="237"/>
        <end position="264"/>
    </location>
</feature>
<feature type="transmembrane region" description="Helical" evidence="8">
    <location>
        <begin position="160"/>
        <end position="181"/>
    </location>
</feature>
<feature type="transmembrane region" description="Helical" evidence="8">
    <location>
        <begin position="276"/>
        <end position="295"/>
    </location>
</feature>
<evidence type="ECO:0000256" key="2">
    <source>
        <dbReference type="ARBA" id="ARBA00005417"/>
    </source>
</evidence>
<dbReference type="GO" id="GO:0045454">
    <property type="term" value="P:cell redox homeostasis"/>
    <property type="evidence" value="ECO:0007669"/>
    <property type="project" value="InterPro"/>
</dbReference>
<dbReference type="NCBIfam" id="TIGR02868">
    <property type="entry name" value="CydC"/>
    <property type="match status" value="1"/>
</dbReference>
<gene>
    <name evidence="11" type="primary">cydC</name>
    <name evidence="11" type="ORF">HY834_20315</name>
</gene>
<evidence type="ECO:0000313" key="11">
    <source>
        <dbReference type="EMBL" id="MBI4924086.1"/>
    </source>
</evidence>
<keyword evidence="3 8" id="KW-0812">Transmembrane</keyword>
<dbReference type="GO" id="GO:0016887">
    <property type="term" value="F:ATP hydrolysis activity"/>
    <property type="evidence" value="ECO:0007669"/>
    <property type="project" value="InterPro"/>
</dbReference>
<dbReference type="SUPFAM" id="SSF90123">
    <property type="entry name" value="ABC transporter transmembrane region"/>
    <property type="match status" value="1"/>
</dbReference>
<evidence type="ECO:0000259" key="9">
    <source>
        <dbReference type="PROSITE" id="PS50893"/>
    </source>
</evidence>
<feature type="transmembrane region" description="Helical" evidence="8">
    <location>
        <begin position="40"/>
        <end position="59"/>
    </location>
</feature>
<evidence type="ECO:0000256" key="3">
    <source>
        <dbReference type="ARBA" id="ARBA00022692"/>
    </source>
</evidence>
<keyword evidence="5" id="KW-0067">ATP-binding</keyword>
<feature type="domain" description="ABC transporter" evidence="9">
    <location>
        <begin position="336"/>
        <end position="551"/>
    </location>
</feature>
<dbReference type="GO" id="GO:0034775">
    <property type="term" value="P:glutathione transmembrane transport"/>
    <property type="evidence" value="ECO:0007669"/>
    <property type="project" value="InterPro"/>
</dbReference>
<dbReference type="GO" id="GO:0005524">
    <property type="term" value="F:ATP binding"/>
    <property type="evidence" value="ECO:0007669"/>
    <property type="project" value="UniProtKB-KW"/>
</dbReference>
<dbReference type="SUPFAM" id="SSF52540">
    <property type="entry name" value="P-loop containing nucleoside triphosphate hydrolases"/>
    <property type="match status" value="1"/>
</dbReference>
<dbReference type="Proteomes" id="UP000782610">
    <property type="component" value="Unassembled WGS sequence"/>
</dbReference>
<dbReference type="Gene3D" id="3.40.50.300">
    <property type="entry name" value="P-loop containing nucleotide triphosphate hydrolases"/>
    <property type="match status" value="1"/>
</dbReference>
<feature type="domain" description="ABC transmembrane type-1" evidence="10">
    <location>
        <begin position="19"/>
        <end position="303"/>
    </location>
</feature>
<dbReference type="GO" id="GO:0140359">
    <property type="term" value="F:ABC-type transporter activity"/>
    <property type="evidence" value="ECO:0007669"/>
    <property type="project" value="InterPro"/>
</dbReference>
<dbReference type="PANTHER" id="PTHR24221">
    <property type="entry name" value="ATP-BINDING CASSETTE SUB-FAMILY B"/>
    <property type="match status" value="1"/>
</dbReference>
<evidence type="ECO:0000256" key="7">
    <source>
        <dbReference type="ARBA" id="ARBA00023136"/>
    </source>
</evidence>
<dbReference type="InterPro" id="IPR036640">
    <property type="entry name" value="ABC1_TM_sf"/>
</dbReference>